<dbReference type="Proteomes" id="UP000218172">
    <property type="component" value="Unassembled WGS sequence"/>
</dbReference>
<evidence type="ECO:0000313" key="1">
    <source>
        <dbReference type="EMBL" id="PCH61872.1"/>
    </source>
</evidence>
<sequence length="100" mass="11940">MYRNIFIARMPMQGTDKLIVILQQFASRLNTKVYKHHRFPPETIRYTAWLYYRFNLKHQDGEVLDVFLQMRCDGDIKQVEEIPASREATRGANYGFRVII</sequence>
<name>A0A2A4MPQ9_9GAMM</name>
<protein>
    <submittedName>
        <fullName evidence="1">Uncharacterized protein</fullName>
    </submittedName>
</protein>
<gene>
    <name evidence="1" type="ORF">COC19_03850</name>
</gene>
<dbReference type="EMBL" id="NVQR01000053">
    <property type="protein sequence ID" value="PCH61872.1"/>
    <property type="molecule type" value="Genomic_DNA"/>
</dbReference>
<organism evidence="1 2">
    <name type="scientific">SAR86 cluster bacterium</name>
    <dbReference type="NCBI Taxonomy" id="2030880"/>
    <lineage>
        <taxon>Bacteria</taxon>
        <taxon>Pseudomonadati</taxon>
        <taxon>Pseudomonadota</taxon>
        <taxon>Gammaproteobacteria</taxon>
        <taxon>SAR86 cluster</taxon>
    </lineage>
</organism>
<accession>A0A2A4MPQ9</accession>
<reference evidence="2" key="1">
    <citation type="submission" date="2017-08" db="EMBL/GenBank/DDBJ databases">
        <title>A dynamic microbial community with high functional redundancy inhabits the cold, oxic subseafloor aquifer.</title>
        <authorList>
            <person name="Tully B.J."/>
            <person name="Wheat C.G."/>
            <person name="Glazer B.T."/>
            <person name="Huber J.A."/>
        </authorList>
    </citation>
    <scope>NUCLEOTIDE SEQUENCE [LARGE SCALE GENOMIC DNA]</scope>
</reference>
<evidence type="ECO:0000313" key="2">
    <source>
        <dbReference type="Proteomes" id="UP000218172"/>
    </source>
</evidence>
<dbReference type="AlphaFoldDB" id="A0A2A4MPQ9"/>
<comment type="caution">
    <text evidence="1">The sequence shown here is derived from an EMBL/GenBank/DDBJ whole genome shotgun (WGS) entry which is preliminary data.</text>
</comment>
<proteinExistence type="predicted"/>